<dbReference type="Gene3D" id="3.30.40.10">
    <property type="entry name" value="Zinc/RING finger domain, C3HC4 (zinc finger)"/>
    <property type="match status" value="1"/>
</dbReference>
<accession>A0A8H8CIX6</accession>
<evidence type="ECO:0000259" key="7">
    <source>
        <dbReference type="PROSITE" id="PS51382"/>
    </source>
</evidence>
<feature type="compositionally biased region" description="Low complexity" evidence="5">
    <location>
        <begin position="207"/>
        <end position="228"/>
    </location>
</feature>
<feature type="compositionally biased region" description="Basic and acidic residues" evidence="5">
    <location>
        <begin position="138"/>
        <end position="168"/>
    </location>
</feature>
<dbReference type="PANTHER" id="PTHR23327:SF51">
    <property type="entry name" value="TRANSCRIPTIONAL REGULATOR OF YEAST FORM ADHERENCE 3"/>
    <property type="match status" value="1"/>
</dbReference>
<evidence type="ECO:0000259" key="6">
    <source>
        <dbReference type="PROSITE" id="PS50089"/>
    </source>
</evidence>
<feature type="region of interest" description="Disordered" evidence="5">
    <location>
        <begin position="207"/>
        <end position="238"/>
    </location>
</feature>
<name>A0A8H8CIX6_PSICU</name>
<dbReference type="SMART" id="SM00184">
    <property type="entry name" value="RING"/>
    <property type="match status" value="1"/>
</dbReference>
<evidence type="ECO:0000256" key="1">
    <source>
        <dbReference type="ARBA" id="ARBA00022723"/>
    </source>
</evidence>
<evidence type="ECO:0000256" key="4">
    <source>
        <dbReference type="PROSITE-ProRule" id="PRU00175"/>
    </source>
</evidence>
<feature type="region of interest" description="Disordered" evidence="5">
    <location>
        <begin position="271"/>
        <end position="341"/>
    </location>
</feature>
<keyword evidence="2 4" id="KW-0863">Zinc-finger</keyword>
<feature type="domain" description="RING-type" evidence="6">
    <location>
        <begin position="651"/>
        <end position="690"/>
    </location>
</feature>
<evidence type="ECO:0000256" key="3">
    <source>
        <dbReference type="ARBA" id="ARBA00022833"/>
    </source>
</evidence>
<dbReference type="PROSITE" id="PS00518">
    <property type="entry name" value="ZF_RING_1"/>
    <property type="match status" value="1"/>
</dbReference>
<feature type="region of interest" description="Disordered" evidence="5">
    <location>
        <begin position="59"/>
        <end position="174"/>
    </location>
</feature>
<reference evidence="8" key="1">
    <citation type="submission" date="2021-02" db="EMBL/GenBank/DDBJ databases">
        <title>Psilocybe cubensis genome.</title>
        <authorList>
            <person name="Mckernan K.J."/>
            <person name="Crawford S."/>
            <person name="Trippe A."/>
            <person name="Kane L.T."/>
            <person name="Mclaughlin S."/>
        </authorList>
    </citation>
    <scope>NUCLEOTIDE SEQUENCE [LARGE SCALE GENOMIC DNA]</scope>
    <source>
        <strain evidence="8">MGC-MH-2018</strain>
    </source>
</reference>
<evidence type="ECO:0000313" key="8">
    <source>
        <dbReference type="EMBL" id="KAG5167163.1"/>
    </source>
</evidence>
<feature type="compositionally biased region" description="Low complexity" evidence="5">
    <location>
        <begin position="292"/>
        <end position="301"/>
    </location>
</feature>
<dbReference type="Pfam" id="PF03105">
    <property type="entry name" value="SPX"/>
    <property type="match status" value="2"/>
</dbReference>
<dbReference type="PANTHER" id="PTHR23327">
    <property type="entry name" value="RING FINGER PROTEIN 127"/>
    <property type="match status" value="1"/>
</dbReference>
<dbReference type="SUPFAM" id="SSF57850">
    <property type="entry name" value="RING/U-box"/>
    <property type="match status" value="1"/>
</dbReference>
<dbReference type="InterPro" id="IPR017907">
    <property type="entry name" value="Znf_RING_CS"/>
</dbReference>
<feature type="domain" description="SPX" evidence="7">
    <location>
        <begin position="1"/>
        <end position="604"/>
    </location>
</feature>
<keyword evidence="1" id="KW-0479">Metal-binding</keyword>
<dbReference type="Pfam" id="PF00097">
    <property type="entry name" value="zf-C3HC4"/>
    <property type="match status" value="1"/>
</dbReference>
<dbReference type="OrthoDB" id="5588846at2759"/>
<dbReference type="InterPro" id="IPR004331">
    <property type="entry name" value="SPX_dom"/>
</dbReference>
<dbReference type="AlphaFoldDB" id="A0A8H8CIX6"/>
<feature type="compositionally biased region" description="Polar residues" evidence="5">
    <location>
        <begin position="96"/>
        <end position="130"/>
    </location>
</feature>
<keyword evidence="3" id="KW-0862">Zinc</keyword>
<dbReference type="PROSITE" id="PS51382">
    <property type="entry name" value="SPX"/>
    <property type="match status" value="1"/>
</dbReference>
<gene>
    <name evidence="8" type="ORF">JR316_007502</name>
</gene>
<comment type="caution">
    <text evidence="8">The sequence shown here is derived from an EMBL/GenBank/DDBJ whole genome shotgun (WGS) entry which is preliminary data.</text>
</comment>
<dbReference type="PROSITE" id="PS50089">
    <property type="entry name" value="ZF_RING_2"/>
    <property type="match status" value="1"/>
</dbReference>
<feature type="compositionally biased region" description="Basic residues" evidence="5">
    <location>
        <begin position="229"/>
        <end position="238"/>
    </location>
</feature>
<proteinExistence type="predicted"/>
<evidence type="ECO:0000256" key="5">
    <source>
        <dbReference type="SAM" id="MobiDB-lite"/>
    </source>
</evidence>
<dbReference type="InterPro" id="IPR013083">
    <property type="entry name" value="Znf_RING/FYVE/PHD"/>
</dbReference>
<evidence type="ECO:0000256" key="2">
    <source>
        <dbReference type="ARBA" id="ARBA00022771"/>
    </source>
</evidence>
<sequence length="748" mass="81281">MHFSKTYTQLLQSLPPEMRDNAIEYRQLKKIINQIVSELSELGLQPAVLHELMVPGSPPPVTPPAAAGAVAEVPHPPTTEGSSPPHSPTEESSHSAGPSGSKTPTNESSPAESATVASASLTVPQPSTSIPIPILVPRKSDGDDKGKEKAHDGDVDEDHEHEHGHGHDTTSLLSASFPSYPSSLNASLSSSSTASSSVFSSFAAPLSGDTQYSSSSTPHPHPHSNQSHPHPHPHAHPHPRVVYELNAASGKIEPQLRIWIWVKPKVGGISEDGHGSGSESASGATTPIGHLSPSASSSTSALGQVEETGPAAVDSKEGGDEAVASPENAKESGGKETYGQGDHVEGLEELEDGVHYDDGDGRHAELLWQFQQRHFDGERIVEVDEGEQYPHDPDTHHTHHAHPDAHIQMREIVIPLVHDTHFFSLLSSKLTHISTHLASIHTSFSASLTELQRTIADAAAPASASASTRFRPSSALASDAGGVRVRTKEADLKSDLYFWREIFQMYVEAEVFESVAEADRGERSVEESERRLQMFAERATQRGMGEVGRLKLPASREALETFLRMNLMILDVKKFSHANSEATRKILKKHTKRTALFYPGLSSSSLLPASSSTALALSAHASSPFTFPRLLVQALCTTLLPIIPSLEDYSCLICTSIAFKPIRLDCGHLFCVRCLVKMQKRGKGECPCCRRWVVLGANRRNVDWALLNFMQDWFPLEARDKLHHNEKEAAEEEMRELGIDPDQGCIVM</sequence>
<dbReference type="InterPro" id="IPR001841">
    <property type="entry name" value="Znf_RING"/>
</dbReference>
<feature type="compositionally biased region" description="Low complexity" evidence="5">
    <location>
        <begin position="64"/>
        <end position="84"/>
    </location>
</feature>
<dbReference type="EMBL" id="JAFIQS010000007">
    <property type="protein sequence ID" value="KAG5167163.1"/>
    <property type="molecule type" value="Genomic_DNA"/>
</dbReference>
<organism evidence="8">
    <name type="scientific">Psilocybe cubensis</name>
    <name type="common">Psychedelic mushroom</name>
    <name type="synonym">Stropharia cubensis</name>
    <dbReference type="NCBI Taxonomy" id="181762"/>
    <lineage>
        <taxon>Eukaryota</taxon>
        <taxon>Fungi</taxon>
        <taxon>Dikarya</taxon>
        <taxon>Basidiomycota</taxon>
        <taxon>Agaricomycotina</taxon>
        <taxon>Agaricomycetes</taxon>
        <taxon>Agaricomycetidae</taxon>
        <taxon>Agaricales</taxon>
        <taxon>Agaricineae</taxon>
        <taxon>Strophariaceae</taxon>
        <taxon>Psilocybe</taxon>
    </lineage>
</organism>
<protein>
    <submittedName>
        <fullName evidence="8">Uncharacterized protein</fullName>
    </submittedName>
</protein>
<dbReference type="InterPro" id="IPR018957">
    <property type="entry name" value="Znf_C3HC4_RING-type"/>
</dbReference>
<dbReference type="GO" id="GO:0008270">
    <property type="term" value="F:zinc ion binding"/>
    <property type="evidence" value="ECO:0007669"/>
    <property type="project" value="UniProtKB-KW"/>
</dbReference>